<sequence length="34" mass="4078">MNEKQTRESTIVKRIGKKKKGFKIKPYPKAERMK</sequence>
<comment type="caution">
    <text evidence="2">The sequence shown here is derived from an EMBL/GenBank/DDBJ whole genome shotgun (WGS) entry which is preliminary data.</text>
</comment>
<dbReference type="EMBL" id="LAZR01018376">
    <property type="protein sequence ID" value="KKL96647.1"/>
    <property type="molecule type" value="Genomic_DNA"/>
</dbReference>
<organism evidence="2">
    <name type="scientific">marine sediment metagenome</name>
    <dbReference type="NCBI Taxonomy" id="412755"/>
    <lineage>
        <taxon>unclassified sequences</taxon>
        <taxon>metagenomes</taxon>
        <taxon>ecological metagenomes</taxon>
    </lineage>
</organism>
<name>A0A0F9JC41_9ZZZZ</name>
<gene>
    <name evidence="2" type="ORF">LCGC14_1842450</name>
</gene>
<feature type="region of interest" description="Disordered" evidence="1">
    <location>
        <begin position="1"/>
        <end position="34"/>
    </location>
</feature>
<feature type="compositionally biased region" description="Basic and acidic residues" evidence="1">
    <location>
        <begin position="1"/>
        <end position="11"/>
    </location>
</feature>
<proteinExistence type="predicted"/>
<accession>A0A0F9JC41</accession>
<protein>
    <submittedName>
        <fullName evidence="2">Uncharacterized protein</fullName>
    </submittedName>
</protein>
<dbReference type="AlphaFoldDB" id="A0A0F9JC41"/>
<reference evidence="2" key="1">
    <citation type="journal article" date="2015" name="Nature">
        <title>Complex archaea that bridge the gap between prokaryotes and eukaryotes.</title>
        <authorList>
            <person name="Spang A."/>
            <person name="Saw J.H."/>
            <person name="Jorgensen S.L."/>
            <person name="Zaremba-Niedzwiedzka K."/>
            <person name="Martijn J."/>
            <person name="Lind A.E."/>
            <person name="van Eijk R."/>
            <person name="Schleper C."/>
            <person name="Guy L."/>
            <person name="Ettema T.J."/>
        </authorList>
    </citation>
    <scope>NUCLEOTIDE SEQUENCE</scope>
</reference>
<evidence type="ECO:0000313" key="2">
    <source>
        <dbReference type="EMBL" id="KKL96647.1"/>
    </source>
</evidence>
<feature type="compositionally biased region" description="Basic residues" evidence="1">
    <location>
        <begin position="14"/>
        <end position="23"/>
    </location>
</feature>
<evidence type="ECO:0000256" key="1">
    <source>
        <dbReference type="SAM" id="MobiDB-lite"/>
    </source>
</evidence>